<protein>
    <submittedName>
        <fullName evidence="10">Gibberellin 20 oxidase 2-like</fullName>
    </submittedName>
</protein>
<keyword evidence="4 7" id="KW-0408">Iron</keyword>
<dbReference type="PRINTS" id="PR00682">
    <property type="entry name" value="IPNSYNTHASE"/>
</dbReference>
<dbReference type="PANTHER" id="PTHR47990">
    <property type="entry name" value="2-OXOGLUTARATE (2OG) AND FE(II)-DEPENDENT OXYGENASE SUPERFAMILY PROTEIN-RELATED"/>
    <property type="match status" value="1"/>
</dbReference>
<keyword evidence="2 7" id="KW-0479">Metal-binding</keyword>
<evidence type="ECO:0000256" key="3">
    <source>
        <dbReference type="ARBA" id="ARBA00023002"/>
    </source>
</evidence>
<name>A0AB40B3U3_DIOCR</name>
<evidence type="ECO:0000256" key="4">
    <source>
        <dbReference type="ARBA" id="ARBA00023004"/>
    </source>
</evidence>
<keyword evidence="9" id="KW-1185">Reference proteome</keyword>
<reference evidence="10" key="1">
    <citation type="submission" date="2025-08" db="UniProtKB">
        <authorList>
            <consortium name="RefSeq"/>
        </authorList>
    </citation>
    <scope>IDENTIFICATION</scope>
</reference>
<evidence type="ECO:0000313" key="10">
    <source>
        <dbReference type="RefSeq" id="XP_039121644.1"/>
    </source>
</evidence>
<evidence type="ECO:0000259" key="8">
    <source>
        <dbReference type="PROSITE" id="PS51471"/>
    </source>
</evidence>
<dbReference type="InterPro" id="IPR026992">
    <property type="entry name" value="DIOX_N"/>
</dbReference>
<dbReference type="InterPro" id="IPR005123">
    <property type="entry name" value="Oxoglu/Fe-dep_dioxygenase_dom"/>
</dbReference>
<evidence type="ECO:0000313" key="9">
    <source>
        <dbReference type="Proteomes" id="UP001515500"/>
    </source>
</evidence>
<keyword evidence="3 7" id="KW-0560">Oxidoreductase</keyword>
<gene>
    <name evidence="10" type="primary">LOC120258334</name>
</gene>
<evidence type="ECO:0000256" key="5">
    <source>
        <dbReference type="ARBA" id="ARBA00050508"/>
    </source>
</evidence>
<dbReference type="RefSeq" id="XP_039121644.1">
    <property type="nucleotide sequence ID" value="XM_039265710.1"/>
</dbReference>
<dbReference type="SUPFAM" id="SSF51197">
    <property type="entry name" value="Clavaminate synthase-like"/>
    <property type="match status" value="1"/>
</dbReference>
<evidence type="ECO:0000256" key="6">
    <source>
        <dbReference type="ARBA" id="ARBA00050797"/>
    </source>
</evidence>
<dbReference type="Proteomes" id="UP001515500">
    <property type="component" value="Chromosome 4"/>
</dbReference>
<comment type="catalytic activity">
    <reaction evidence="5">
        <text>gibberellin A12 + 2 2-oxoglutarate + 3 O2 + H(+) = gibberellin A9 + 2 succinate + 3 CO2 + 2 H2O</text>
        <dbReference type="Rhea" id="RHEA:60772"/>
        <dbReference type="ChEBI" id="CHEBI:15377"/>
        <dbReference type="ChEBI" id="CHEBI:15378"/>
        <dbReference type="ChEBI" id="CHEBI:15379"/>
        <dbReference type="ChEBI" id="CHEBI:16526"/>
        <dbReference type="ChEBI" id="CHEBI:16810"/>
        <dbReference type="ChEBI" id="CHEBI:30031"/>
        <dbReference type="ChEBI" id="CHEBI:58627"/>
        <dbReference type="ChEBI" id="CHEBI:73255"/>
    </reaction>
    <physiologicalReaction direction="left-to-right" evidence="5">
        <dbReference type="Rhea" id="RHEA:60773"/>
    </physiologicalReaction>
</comment>
<dbReference type="GeneID" id="120258334"/>
<dbReference type="Pfam" id="PF14226">
    <property type="entry name" value="DIOX_N"/>
    <property type="match status" value="1"/>
</dbReference>
<dbReference type="GO" id="GO:0016491">
    <property type="term" value="F:oxidoreductase activity"/>
    <property type="evidence" value="ECO:0007669"/>
    <property type="project" value="UniProtKB-KW"/>
</dbReference>
<dbReference type="PROSITE" id="PS51471">
    <property type="entry name" value="FE2OG_OXY"/>
    <property type="match status" value="1"/>
</dbReference>
<dbReference type="GO" id="GO:0009685">
    <property type="term" value="P:gibberellin metabolic process"/>
    <property type="evidence" value="ECO:0007669"/>
    <property type="project" value="UniProtKB-ARBA"/>
</dbReference>
<evidence type="ECO:0000256" key="2">
    <source>
        <dbReference type="ARBA" id="ARBA00022723"/>
    </source>
</evidence>
<dbReference type="GO" id="GO:0046872">
    <property type="term" value="F:metal ion binding"/>
    <property type="evidence" value="ECO:0007669"/>
    <property type="project" value="UniProtKB-KW"/>
</dbReference>
<sequence>MDSSSILLSPQELIFFDTSILQTQSKIQKEFIWPQTERPYSLQDLQAPLIDLQGFFSGHHDSTYTASKLIDTACRSHGFFQVINHGVDLSLSHQALNFLDDFFSLPLSLKLHASRKPGTMWGYAGAHADRFSSKLPWKETLSFPYHNSTISNSNPVVLDYFTSNFGNDFKQFGLVYQKYCEEMEKLALAIMELLAISLGVERMYFRDFFKNSDSIMRCNYYPPCQEPELVFGTGPHCDPTSLTILQQDHVGGLQVFANDQWKAVPPVPDALVINIGDTFMALSNGKYKSCLHRAVVNRHRARKSLAYFLCPQEDKVVRAPPVIVEGPRKYPDFSWAELREFTQKHYRADMNTLQSFSQWLLSSSSASIELS</sequence>
<comment type="catalytic activity">
    <reaction evidence="6">
        <text>gibberellin A53 + 2 2-oxoglutarate + 3 O2 + H(+) = gibberellin A20 + 2 succinate + 3 CO2 + 2 H2O</text>
        <dbReference type="Rhea" id="RHEA:60796"/>
        <dbReference type="ChEBI" id="CHEBI:15377"/>
        <dbReference type="ChEBI" id="CHEBI:15378"/>
        <dbReference type="ChEBI" id="CHEBI:15379"/>
        <dbReference type="ChEBI" id="CHEBI:16526"/>
        <dbReference type="ChEBI" id="CHEBI:16810"/>
        <dbReference type="ChEBI" id="CHEBI:30031"/>
        <dbReference type="ChEBI" id="CHEBI:58526"/>
        <dbReference type="ChEBI" id="CHEBI:143954"/>
    </reaction>
    <physiologicalReaction direction="left-to-right" evidence="6">
        <dbReference type="Rhea" id="RHEA:60797"/>
    </physiologicalReaction>
</comment>
<organism evidence="9 10">
    <name type="scientific">Dioscorea cayennensis subsp. rotundata</name>
    <name type="common">White Guinea yam</name>
    <name type="synonym">Dioscorea rotundata</name>
    <dbReference type="NCBI Taxonomy" id="55577"/>
    <lineage>
        <taxon>Eukaryota</taxon>
        <taxon>Viridiplantae</taxon>
        <taxon>Streptophyta</taxon>
        <taxon>Embryophyta</taxon>
        <taxon>Tracheophyta</taxon>
        <taxon>Spermatophyta</taxon>
        <taxon>Magnoliopsida</taxon>
        <taxon>Liliopsida</taxon>
        <taxon>Dioscoreales</taxon>
        <taxon>Dioscoreaceae</taxon>
        <taxon>Dioscorea</taxon>
    </lineage>
</organism>
<dbReference type="FunFam" id="2.60.120.330:FF:000003">
    <property type="entry name" value="Gibberellin 20 oxidase 2"/>
    <property type="match status" value="1"/>
</dbReference>
<dbReference type="InterPro" id="IPR050231">
    <property type="entry name" value="Iron_ascorbate_oxido_reductase"/>
</dbReference>
<dbReference type="Pfam" id="PF03171">
    <property type="entry name" value="2OG-FeII_Oxy"/>
    <property type="match status" value="1"/>
</dbReference>
<dbReference type="InterPro" id="IPR044861">
    <property type="entry name" value="IPNS-like_FE2OG_OXY"/>
</dbReference>
<dbReference type="AlphaFoldDB" id="A0AB40B3U3"/>
<feature type="domain" description="Fe2OG dioxygenase" evidence="8">
    <location>
        <begin position="211"/>
        <end position="311"/>
    </location>
</feature>
<evidence type="ECO:0000256" key="7">
    <source>
        <dbReference type="RuleBase" id="RU003682"/>
    </source>
</evidence>
<evidence type="ECO:0000256" key="1">
    <source>
        <dbReference type="ARBA" id="ARBA00001961"/>
    </source>
</evidence>
<proteinExistence type="inferred from homology"/>
<comment type="cofactor">
    <cofactor evidence="1">
        <name>L-ascorbate</name>
        <dbReference type="ChEBI" id="CHEBI:38290"/>
    </cofactor>
</comment>
<accession>A0AB40B3U3</accession>
<comment type="similarity">
    <text evidence="7">Belongs to the iron/ascorbate-dependent oxidoreductase family.</text>
</comment>
<dbReference type="InterPro" id="IPR027443">
    <property type="entry name" value="IPNS-like_sf"/>
</dbReference>
<dbReference type="Gene3D" id="2.60.120.330">
    <property type="entry name" value="B-lactam Antibiotic, Isopenicillin N Synthase, Chain"/>
    <property type="match status" value="1"/>
</dbReference>